<keyword evidence="2" id="KW-0813">Transport</keyword>
<evidence type="ECO:0000256" key="1">
    <source>
        <dbReference type="ARBA" id="ARBA00004429"/>
    </source>
</evidence>
<evidence type="ECO:0000256" key="8">
    <source>
        <dbReference type="ARBA" id="ARBA00035655"/>
    </source>
</evidence>
<feature type="transmembrane region" description="Helical" evidence="9">
    <location>
        <begin position="320"/>
        <end position="339"/>
    </location>
</feature>
<comment type="caution">
    <text evidence="10">The sequence shown here is derived from an EMBL/GenBank/DDBJ whole genome shotgun (WGS) entry which is preliminary data.</text>
</comment>
<feature type="transmembrane region" description="Helical" evidence="9">
    <location>
        <begin position="72"/>
        <end position="92"/>
    </location>
</feature>
<name>A0AAN5RZT9_MORMO</name>
<dbReference type="Pfam" id="PF04143">
    <property type="entry name" value="Sulf_transp"/>
    <property type="match status" value="1"/>
</dbReference>
<comment type="subcellular location">
    <subcellularLocation>
        <location evidence="1">Cell inner membrane</location>
        <topology evidence="1">Multi-pass membrane protein</topology>
    </subcellularLocation>
</comment>
<evidence type="ECO:0000256" key="7">
    <source>
        <dbReference type="ARBA" id="ARBA00023136"/>
    </source>
</evidence>
<dbReference type="RefSeq" id="WP_349466544.1">
    <property type="nucleotide sequence ID" value="NZ_JBEEWI010000005.1"/>
</dbReference>
<evidence type="ECO:0000256" key="9">
    <source>
        <dbReference type="SAM" id="Phobius"/>
    </source>
</evidence>
<accession>A0AAN5RZT9</accession>
<feature type="transmembrane region" description="Helical" evidence="9">
    <location>
        <begin position="288"/>
        <end position="308"/>
    </location>
</feature>
<evidence type="ECO:0000256" key="4">
    <source>
        <dbReference type="ARBA" id="ARBA00022519"/>
    </source>
</evidence>
<dbReference type="EMBL" id="DACSWI010000004">
    <property type="protein sequence ID" value="HAT3808927.1"/>
    <property type="molecule type" value="Genomic_DNA"/>
</dbReference>
<dbReference type="GO" id="GO:0005886">
    <property type="term" value="C:plasma membrane"/>
    <property type="evidence" value="ECO:0007669"/>
    <property type="project" value="UniProtKB-SubCell"/>
</dbReference>
<evidence type="ECO:0000256" key="2">
    <source>
        <dbReference type="ARBA" id="ARBA00022448"/>
    </source>
</evidence>
<feature type="transmembrane region" description="Helical" evidence="9">
    <location>
        <begin position="194"/>
        <end position="217"/>
    </location>
</feature>
<sequence length="347" mass="37404">MISLSHLSGLFLGVLLGFVMQRGRFCLAGGLRDLYLFRDNRMLIAILIVISVQSIGLFIFSYFGIAKIPGGTFPWLATLAGGLLFGMGMAFAGSCSTGAYYRAAEGLAGSIIAVGGFIIASWFIRQSAVKQIFSPVTTPKLDSPTITQSLNIPPYIAIIVLVLLTVFLVNRHLNKYKSVHIPKMKARKTGIAHLLFEARWHPFVSALIIGVIALLAWPSSLADGRVGGLGISGPSAQLFSLVTAGDLKFFNWAGYLLIGIFAGAFIAAKGSREFRFRNPGFPVMIKSLTGGLLMGIGSGLAGGCMLGNTLVNTAWFSWQGWAFIPCIILGSWIVSYFTIIRPQKIKQ</sequence>
<evidence type="ECO:0000256" key="3">
    <source>
        <dbReference type="ARBA" id="ARBA00022475"/>
    </source>
</evidence>
<protein>
    <submittedName>
        <fullName evidence="10">YeeE/YedE family protein</fullName>
    </submittedName>
</protein>
<dbReference type="Proteomes" id="UP000865968">
    <property type="component" value="Unassembled WGS sequence"/>
</dbReference>
<feature type="transmembrane region" description="Helical" evidence="9">
    <location>
        <begin position="6"/>
        <end position="23"/>
    </location>
</feature>
<feature type="transmembrane region" description="Helical" evidence="9">
    <location>
        <begin position="249"/>
        <end position="268"/>
    </location>
</feature>
<reference evidence="10" key="1">
    <citation type="journal article" date="2018" name="Genome Biol.">
        <title>SKESA: strategic k-mer extension for scrupulous assemblies.</title>
        <authorList>
            <person name="Souvorov A."/>
            <person name="Agarwala R."/>
            <person name="Lipman D.J."/>
        </authorList>
    </citation>
    <scope>NUCLEOTIDE SEQUENCE</scope>
    <source>
        <strain evidence="10">Morganella morganii ARLG-3209</strain>
    </source>
</reference>
<keyword evidence="4" id="KW-0997">Cell inner membrane</keyword>
<feature type="transmembrane region" description="Helical" evidence="9">
    <location>
        <begin position="152"/>
        <end position="173"/>
    </location>
</feature>
<dbReference type="PANTHER" id="PTHR30574">
    <property type="entry name" value="INNER MEMBRANE PROTEIN YEDE"/>
    <property type="match status" value="1"/>
</dbReference>
<feature type="transmembrane region" description="Helical" evidence="9">
    <location>
        <begin position="43"/>
        <end position="66"/>
    </location>
</feature>
<evidence type="ECO:0000313" key="11">
    <source>
        <dbReference type="Proteomes" id="UP000865968"/>
    </source>
</evidence>
<reference evidence="10" key="2">
    <citation type="submission" date="2020-10" db="EMBL/GenBank/DDBJ databases">
        <authorList>
            <consortium name="NCBI Pathogen Detection Project"/>
        </authorList>
    </citation>
    <scope>NUCLEOTIDE SEQUENCE</scope>
    <source>
        <strain evidence="10">Morganella morganii ARLG-3209</strain>
    </source>
</reference>
<dbReference type="PANTHER" id="PTHR30574:SF1">
    <property type="entry name" value="SULPHUR TRANSPORT DOMAIN-CONTAINING PROTEIN"/>
    <property type="match status" value="1"/>
</dbReference>
<organism evidence="10 11">
    <name type="scientific">Morganella morganii</name>
    <name type="common">Proteus morganii</name>
    <dbReference type="NCBI Taxonomy" id="582"/>
    <lineage>
        <taxon>Bacteria</taxon>
        <taxon>Pseudomonadati</taxon>
        <taxon>Pseudomonadota</taxon>
        <taxon>Gammaproteobacteria</taxon>
        <taxon>Enterobacterales</taxon>
        <taxon>Morganellaceae</taxon>
        <taxon>Morganella</taxon>
    </lineage>
</organism>
<evidence type="ECO:0000313" key="10">
    <source>
        <dbReference type="EMBL" id="HAT3808927.1"/>
    </source>
</evidence>
<dbReference type="InterPro" id="IPR007272">
    <property type="entry name" value="Sulf_transp_TsuA/YedE"/>
</dbReference>
<evidence type="ECO:0000256" key="6">
    <source>
        <dbReference type="ARBA" id="ARBA00022989"/>
    </source>
</evidence>
<dbReference type="AlphaFoldDB" id="A0AAN5RZT9"/>
<comment type="similarity">
    <text evidence="8">Belongs to the TsuA/YedE (TC 9.B.102) family.</text>
</comment>
<keyword evidence="7 9" id="KW-0472">Membrane</keyword>
<gene>
    <name evidence="10" type="ORF">I8608_001773</name>
</gene>
<evidence type="ECO:0000256" key="5">
    <source>
        <dbReference type="ARBA" id="ARBA00022692"/>
    </source>
</evidence>
<feature type="transmembrane region" description="Helical" evidence="9">
    <location>
        <begin position="104"/>
        <end position="124"/>
    </location>
</feature>
<keyword evidence="6 9" id="KW-1133">Transmembrane helix</keyword>
<proteinExistence type="inferred from homology"/>
<keyword evidence="5 9" id="KW-0812">Transmembrane</keyword>
<keyword evidence="3" id="KW-1003">Cell membrane</keyword>